<evidence type="ECO:0000259" key="16">
    <source>
        <dbReference type="Pfam" id="PF04987"/>
    </source>
</evidence>
<feature type="transmembrane region" description="Helical" evidence="14">
    <location>
        <begin position="496"/>
        <end position="517"/>
    </location>
</feature>
<evidence type="ECO:0000256" key="10">
    <source>
        <dbReference type="ARBA" id="ARBA00023136"/>
    </source>
</evidence>
<keyword evidence="8 14" id="KW-0256">Endoplasmic reticulum</keyword>
<feature type="transmembrane region" description="Helical" evidence="14">
    <location>
        <begin position="460"/>
        <end position="484"/>
    </location>
</feature>
<evidence type="ECO:0000256" key="5">
    <source>
        <dbReference type="ARBA" id="ARBA00022502"/>
    </source>
</evidence>
<feature type="transmembrane region" description="Helical" evidence="14">
    <location>
        <begin position="7"/>
        <end position="30"/>
    </location>
</feature>
<keyword evidence="11" id="KW-0325">Glycoprotein</keyword>
<dbReference type="FunFam" id="3.40.720.10:FF:000015">
    <property type="entry name" value="GPI ethanolamine phosphate transferase 1"/>
    <property type="match status" value="1"/>
</dbReference>
<comment type="similarity">
    <text evidence="3 14">Belongs to the PIGG/PIGN/PIGO family. PIGN subfamily.</text>
</comment>
<organism evidence="17 18">
    <name type="scientific">Thermothielavioides terrestris</name>
    <dbReference type="NCBI Taxonomy" id="2587410"/>
    <lineage>
        <taxon>Eukaryota</taxon>
        <taxon>Fungi</taxon>
        <taxon>Dikarya</taxon>
        <taxon>Ascomycota</taxon>
        <taxon>Pezizomycotina</taxon>
        <taxon>Sordariomycetes</taxon>
        <taxon>Sordariomycetidae</taxon>
        <taxon>Sordariales</taxon>
        <taxon>Chaetomiaceae</taxon>
        <taxon>Thermothielavioides</taxon>
    </lineage>
</organism>
<evidence type="ECO:0000256" key="14">
    <source>
        <dbReference type="RuleBase" id="RU367138"/>
    </source>
</evidence>
<dbReference type="SUPFAM" id="SSF53649">
    <property type="entry name" value="Alkaline phosphatase-like"/>
    <property type="match status" value="1"/>
</dbReference>
<feature type="transmembrane region" description="Helical" evidence="14">
    <location>
        <begin position="638"/>
        <end position="658"/>
    </location>
</feature>
<feature type="transmembrane region" description="Helical" evidence="14">
    <location>
        <begin position="944"/>
        <end position="967"/>
    </location>
</feature>
<comment type="pathway">
    <text evidence="2 14">Glycolipid biosynthesis; glycosylphosphatidylinositol-anchor biosynthesis.</text>
</comment>
<dbReference type="CDD" id="cd16020">
    <property type="entry name" value="GPI_EPT_1"/>
    <property type="match status" value="1"/>
</dbReference>
<evidence type="ECO:0000256" key="12">
    <source>
        <dbReference type="ARBA" id="ARBA00023316"/>
    </source>
</evidence>
<sequence>MASFPRFRFLAIAVVFHLVYIYSIFDIYFVSPIVSGMRLFQVERPESSPAPADRLVLFVGDGLRADKAFQSHPEPYPKSDDDLIPRPLAPFLRSKVLEHGTFGVSHTRVPTESRPGHVALIAGLYEDVSAVTTGWKLNPVNFDSLFNRSRHTWSWGSPDILPMFQHGAVPGRVDAFTYGAELEDFSADALVLDLWVFDHVKDFFAEARTNSTLNDALRQNKIVFFLHLLGLDTTGHSYRPYSKEYLHNLKVVDQGVEEIVGLIEDFYGDDRTAFVFTADHGMSDWGSHGDGHPNNTRTPLIVWGSGVAKPQIYPGEVAPGHDEFSSDWNLDHVRRHDVAQADVAALMAYLIGTEFPANSVGELPLSYLTADLKEKAEASLVNARGILEQYRVKEEKKKMTELRFKPYKPLSDKGLEPDSRLAHIRQLIETGSYEEAIEESAALMKVGLGGLRYLQTYDWLFLRALVTVGYLGWVAYSLTVVIDVHVLHGRLQPSRTLFGTLVSSSVLTALYASFVISKSPLTYYAYALFPVFFWEEVYARRESLLEGRKELFGHVKSAASLASLLFNCAVYVGVIESLALGYIHREILTVLFIIGAFWPLAYGFSFLHKHAALSVTWFLSCIAMSTFTLLPAMKTENVNLIMVGGALMVIAGVLYLVFEDFVLADFTWSEKPSSEKNHVSRTLVGIQIGLTLLSMVVTRSSALSLQAKQGLPRGNQITGWIVLVASLLMPLAYRLQPNNHYMHRILVIFLTCAPTFVILTISYEGLFYIAFSAILVSWVRLEHAVFKFSSPARSPSTPSANAAVRAGATAMTNGSTTGPAQKPPLENEPTLGSPFRPLTLHDARVALFFFVLLQAAFFSTGNVASVSAFSLESVNRLLPVFDPFSQGAMLILKLLIPFALISANLGILNKRLGVAPSALFMVVMAISDILTLYFFWVVKDEGSWLEIGSTISHFVIASLLCVFVAALEGVSAMFIAGVEVGDDVAKVAENGAAAEVLLERTNEAVEQLPAVGSNDDAVGK</sequence>
<evidence type="ECO:0000259" key="15">
    <source>
        <dbReference type="Pfam" id="PF00884"/>
    </source>
</evidence>
<evidence type="ECO:0000256" key="6">
    <source>
        <dbReference type="ARBA" id="ARBA00022679"/>
    </source>
</evidence>
<evidence type="ECO:0000256" key="3">
    <source>
        <dbReference type="ARBA" id="ARBA00008400"/>
    </source>
</evidence>
<dbReference type="GO" id="GO:0006506">
    <property type="term" value="P:GPI anchor biosynthetic process"/>
    <property type="evidence" value="ECO:0007669"/>
    <property type="project" value="UniProtKB-UniPathway"/>
</dbReference>
<gene>
    <name evidence="17" type="ORF">TT172_LOCUS2460</name>
</gene>
<evidence type="ECO:0000256" key="8">
    <source>
        <dbReference type="ARBA" id="ARBA00022824"/>
    </source>
</evidence>
<keyword evidence="7 14" id="KW-0812">Transmembrane</keyword>
<evidence type="ECO:0000256" key="9">
    <source>
        <dbReference type="ARBA" id="ARBA00022989"/>
    </source>
</evidence>
<dbReference type="PANTHER" id="PTHR12250:SF0">
    <property type="entry name" value="GPI ETHANOLAMINE PHOSPHATE TRANSFERASE 1"/>
    <property type="match status" value="1"/>
</dbReference>
<evidence type="ECO:0000256" key="7">
    <source>
        <dbReference type="ARBA" id="ARBA00022692"/>
    </source>
</evidence>
<dbReference type="GO" id="GO:0005789">
    <property type="term" value="C:endoplasmic reticulum membrane"/>
    <property type="evidence" value="ECO:0007669"/>
    <property type="project" value="UniProtKB-SubCell"/>
</dbReference>
<dbReference type="Pfam" id="PF00884">
    <property type="entry name" value="Sulfatase"/>
    <property type="match status" value="1"/>
</dbReference>
<name>A0A3S4B2M2_9PEZI</name>
<dbReference type="GO" id="GO:0071555">
    <property type="term" value="P:cell wall organization"/>
    <property type="evidence" value="ECO:0007669"/>
    <property type="project" value="UniProtKB-KW"/>
</dbReference>
<feature type="transmembrane region" description="Helical" evidence="14">
    <location>
        <begin position="611"/>
        <end position="632"/>
    </location>
</feature>
<dbReference type="EC" id="2.-.-.-" evidence="14"/>
<evidence type="ECO:0000256" key="2">
    <source>
        <dbReference type="ARBA" id="ARBA00004687"/>
    </source>
</evidence>
<evidence type="ECO:0000256" key="4">
    <source>
        <dbReference type="ARBA" id="ARBA00020831"/>
    </source>
</evidence>
<feature type="transmembrane region" description="Helical" evidence="14">
    <location>
        <begin position="919"/>
        <end position="938"/>
    </location>
</feature>
<dbReference type="InterPro" id="IPR017850">
    <property type="entry name" value="Alkaline_phosphatase_core_sf"/>
</dbReference>
<evidence type="ECO:0000256" key="11">
    <source>
        <dbReference type="ARBA" id="ARBA00023180"/>
    </source>
</evidence>
<comment type="subcellular location">
    <subcellularLocation>
        <location evidence="1 14">Endoplasmic reticulum membrane</location>
        <topology evidence="1 14">Multi-pass membrane protein</topology>
    </subcellularLocation>
</comment>
<accession>A0A3S4B2M2</accession>
<feature type="domain" description="GPI ethanolamine phosphate transferase 1 C-terminal" evidence="16">
    <location>
        <begin position="450"/>
        <end position="943"/>
    </location>
</feature>
<feature type="transmembrane region" description="Helical" evidence="14">
    <location>
        <begin position="679"/>
        <end position="697"/>
    </location>
</feature>
<dbReference type="PANTHER" id="PTHR12250">
    <property type="entry name" value="PHOSPHATIDYLINOSITOL GLYCAN, CLASS N"/>
    <property type="match status" value="1"/>
</dbReference>
<dbReference type="UniPathway" id="UPA00196"/>
<feature type="domain" description="Sulfatase N-terminal" evidence="15">
    <location>
        <begin position="240"/>
        <end position="318"/>
    </location>
</feature>
<feature type="transmembrane region" description="Helical" evidence="14">
    <location>
        <begin position="745"/>
        <end position="761"/>
    </location>
</feature>
<feature type="transmembrane region" description="Helical" evidence="14">
    <location>
        <begin position="551"/>
        <end position="575"/>
    </location>
</feature>
<keyword evidence="10 14" id="KW-0472">Membrane</keyword>
<evidence type="ECO:0000313" key="18">
    <source>
        <dbReference type="Proteomes" id="UP000289323"/>
    </source>
</evidence>
<evidence type="ECO:0000313" key="17">
    <source>
        <dbReference type="EMBL" id="SPQ20041.1"/>
    </source>
</evidence>
<keyword evidence="9 14" id="KW-1133">Transmembrane helix</keyword>
<evidence type="ECO:0000256" key="1">
    <source>
        <dbReference type="ARBA" id="ARBA00004477"/>
    </source>
</evidence>
<reference evidence="17 18" key="1">
    <citation type="submission" date="2018-04" db="EMBL/GenBank/DDBJ databases">
        <authorList>
            <person name="Huttner S."/>
            <person name="Dainat J."/>
        </authorList>
    </citation>
    <scope>NUCLEOTIDE SEQUENCE [LARGE SCALE GENOMIC DNA]</scope>
</reference>
<evidence type="ECO:0000256" key="13">
    <source>
        <dbReference type="ARBA" id="ARBA00024850"/>
    </source>
</evidence>
<dbReference type="Gene3D" id="3.40.720.10">
    <property type="entry name" value="Alkaline Phosphatase, subunit A"/>
    <property type="match status" value="1"/>
</dbReference>
<feature type="transmembrane region" description="Helical" evidence="14">
    <location>
        <begin position="888"/>
        <end position="907"/>
    </location>
</feature>
<dbReference type="GO" id="GO:0051377">
    <property type="term" value="F:mannose-ethanolamine phosphotransferase activity"/>
    <property type="evidence" value="ECO:0007669"/>
    <property type="project" value="UniProtKB-UniRule"/>
</dbReference>
<proteinExistence type="inferred from homology"/>
<dbReference type="AlphaFoldDB" id="A0A3S4B2M2"/>
<dbReference type="InterPro" id="IPR000917">
    <property type="entry name" value="Sulfatase_N"/>
</dbReference>
<comment type="function">
    <text evidence="13 14">Ethanolamine phosphate transferase involved in glycosylphosphatidylinositol-anchor biosynthesis. Transfers ethanolamine phosphate to the first alpha-1,4-linked mannose of the glycosylphosphatidylinositol precursor of GPI-anchor.</text>
</comment>
<feature type="transmembrane region" description="Helical" evidence="14">
    <location>
        <begin position="587"/>
        <end position="604"/>
    </location>
</feature>
<dbReference type="InterPro" id="IPR037671">
    <property type="entry name" value="PIGN_N"/>
</dbReference>
<feature type="transmembrane region" description="Helical" evidence="14">
    <location>
        <begin position="845"/>
        <end position="868"/>
    </location>
</feature>
<protein>
    <recommendedName>
        <fullName evidence="4 14">GPI ethanolamine phosphate transferase 1</fullName>
        <ecNumber evidence="14">2.-.-.-</ecNumber>
    </recommendedName>
</protein>
<dbReference type="InterPro" id="IPR007070">
    <property type="entry name" value="GPI_EtnP_transferase_1"/>
</dbReference>
<keyword evidence="5 14" id="KW-0337">GPI-anchor biosynthesis</keyword>
<dbReference type="InterPro" id="IPR017852">
    <property type="entry name" value="GPI_EtnP_transferase_1_C"/>
</dbReference>
<keyword evidence="12" id="KW-0961">Cell wall biogenesis/degradation</keyword>
<keyword evidence="6 14" id="KW-0808">Transferase</keyword>
<feature type="transmembrane region" description="Helical" evidence="14">
    <location>
        <begin position="717"/>
        <end position="733"/>
    </location>
</feature>
<dbReference type="Pfam" id="PF04987">
    <property type="entry name" value="PigN"/>
    <property type="match status" value="1"/>
</dbReference>
<dbReference type="Proteomes" id="UP000289323">
    <property type="component" value="Unassembled WGS sequence"/>
</dbReference>
<dbReference type="EMBL" id="OUUZ01000003">
    <property type="protein sequence ID" value="SPQ20041.1"/>
    <property type="molecule type" value="Genomic_DNA"/>
</dbReference>